<sequence>MKTSLKLIATLPALLLLASCSGTNSPEKTDAAPQADSNTNKAQSSEVMRIAAAANLAGVLPAVIDAYQSEEAHNPDAVSTPKPKIEVTYASSGKLFAQINSGAPYDLFLSADQDFPAKYAQQQAAANVTVQPPFTYARGQLALYSSNQDISTIKTLDTASLQQLFITQPNQSKTPIKITLANPELAPYGASAKAFLQQQGIYDSLNGNKTIIQAENIGQAFQYAHTASTDYGFVALSQLISAKVSPSNYLILQPGSYPAILQDGIVVSDSAAAIDFSHYLQSKPAQKLFADAGYLPVKADHAASDSAK</sequence>
<dbReference type="RefSeq" id="WP_155586716.1">
    <property type="nucleotide sequence ID" value="NZ_WFKQ01000001.1"/>
</dbReference>
<dbReference type="PROSITE" id="PS51257">
    <property type="entry name" value="PROKAR_LIPOPROTEIN"/>
    <property type="match status" value="1"/>
</dbReference>
<dbReference type="OrthoDB" id="9785015at2"/>
<gene>
    <name evidence="6" type="primary">modA</name>
    <name evidence="6" type="ORF">GB996_02160</name>
</gene>
<evidence type="ECO:0000256" key="5">
    <source>
        <dbReference type="SAM" id="SignalP"/>
    </source>
</evidence>
<feature type="signal peptide" evidence="5">
    <location>
        <begin position="1"/>
        <end position="24"/>
    </location>
</feature>
<evidence type="ECO:0000256" key="4">
    <source>
        <dbReference type="PIRSR" id="PIRSR004846-1"/>
    </source>
</evidence>
<evidence type="ECO:0000256" key="2">
    <source>
        <dbReference type="ARBA" id="ARBA00022723"/>
    </source>
</evidence>
<dbReference type="GO" id="GO:0046872">
    <property type="term" value="F:metal ion binding"/>
    <property type="evidence" value="ECO:0007669"/>
    <property type="project" value="UniProtKB-KW"/>
</dbReference>
<dbReference type="AlphaFoldDB" id="A0A844LYG1"/>
<feature type="binding site" evidence="4">
    <location>
        <position position="92"/>
    </location>
    <ligand>
        <name>molybdate</name>
        <dbReference type="ChEBI" id="CHEBI:36264"/>
    </ligand>
</feature>
<dbReference type="Proteomes" id="UP000442109">
    <property type="component" value="Unassembled WGS sequence"/>
</dbReference>
<feature type="chain" id="PRO_5032273278" evidence="5">
    <location>
        <begin position="25"/>
        <end position="308"/>
    </location>
</feature>
<keyword evidence="7" id="KW-1185">Reference proteome</keyword>
<dbReference type="Gene3D" id="3.40.190.10">
    <property type="entry name" value="Periplasmic binding protein-like II"/>
    <property type="match status" value="2"/>
</dbReference>
<keyword evidence="2 4" id="KW-0479">Metal-binding</keyword>
<proteinExistence type="inferred from homology"/>
<reference evidence="6 7" key="1">
    <citation type="journal article" date="2019" name="PLoS ONE">
        <title>Pup mortality in New Zealand sea lions (Phocarctos hookeri) at Enderby Island, Auckland Islands, 2013-18.</title>
        <authorList>
            <person name="Michael S.A."/>
            <person name="Hayman D.T.S."/>
            <person name="Gray R."/>
            <person name="Zhang J."/>
            <person name="Rogers L."/>
            <person name="Roe W.D."/>
        </authorList>
    </citation>
    <scope>NUCLEOTIDE SEQUENCE [LARGE SCALE GENOMIC DNA]</scope>
    <source>
        <strain evidence="6 7">SM868</strain>
    </source>
</reference>
<dbReference type="SUPFAM" id="SSF53850">
    <property type="entry name" value="Periplasmic binding protein-like II"/>
    <property type="match status" value="1"/>
</dbReference>
<evidence type="ECO:0000256" key="3">
    <source>
        <dbReference type="ARBA" id="ARBA00022729"/>
    </source>
</evidence>
<evidence type="ECO:0000313" key="7">
    <source>
        <dbReference type="Proteomes" id="UP000442109"/>
    </source>
</evidence>
<dbReference type="GO" id="GO:0030973">
    <property type="term" value="F:molybdate ion binding"/>
    <property type="evidence" value="ECO:0007669"/>
    <property type="project" value="TreeGrafter"/>
</dbReference>
<organism evidence="6 7">
    <name type="scientific">Psychrobacter sanguinis</name>
    <dbReference type="NCBI Taxonomy" id="861445"/>
    <lineage>
        <taxon>Bacteria</taxon>
        <taxon>Pseudomonadati</taxon>
        <taxon>Pseudomonadota</taxon>
        <taxon>Gammaproteobacteria</taxon>
        <taxon>Moraxellales</taxon>
        <taxon>Moraxellaceae</taxon>
        <taxon>Psychrobacter</taxon>
    </lineage>
</organism>
<accession>A0A844LYG1</accession>
<dbReference type="InterPro" id="IPR005950">
    <property type="entry name" value="ModA"/>
</dbReference>
<dbReference type="InterPro" id="IPR050682">
    <property type="entry name" value="ModA/WtpA"/>
</dbReference>
<keyword evidence="4" id="KW-0500">Molybdenum</keyword>
<dbReference type="PIRSF" id="PIRSF004846">
    <property type="entry name" value="ModA"/>
    <property type="match status" value="1"/>
</dbReference>
<dbReference type="NCBIfam" id="TIGR01256">
    <property type="entry name" value="modA"/>
    <property type="match status" value="1"/>
</dbReference>
<feature type="binding site" evidence="4">
    <location>
        <position position="217"/>
    </location>
    <ligand>
        <name>molybdate</name>
        <dbReference type="ChEBI" id="CHEBI:36264"/>
    </ligand>
</feature>
<dbReference type="EMBL" id="WFKQ01000001">
    <property type="protein sequence ID" value="MUG31595.1"/>
    <property type="molecule type" value="Genomic_DNA"/>
</dbReference>
<dbReference type="PANTHER" id="PTHR30632:SF14">
    <property type="entry name" value="TUNGSTATE_MOLYBDATE_CHROMATE-BINDING PROTEIN MODA"/>
    <property type="match status" value="1"/>
</dbReference>
<evidence type="ECO:0000256" key="1">
    <source>
        <dbReference type="ARBA" id="ARBA00009175"/>
    </source>
</evidence>
<name>A0A844LYG1_9GAMM</name>
<dbReference type="GO" id="GO:0015689">
    <property type="term" value="P:molybdate ion transport"/>
    <property type="evidence" value="ECO:0007669"/>
    <property type="project" value="InterPro"/>
</dbReference>
<dbReference type="PANTHER" id="PTHR30632">
    <property type="entry name" value="MOLYBDATE-BINDING PERIPLASMIC PROTEIN"/>
    <property type="match status" value="1"/>
</dbReference>
<comment type="similarity">
    <text evidence="1">Belongs to the bacterial solute-binding protein ModA family.</text>
</comment>
<evidence type="ECO:0000313" key="6">
    <source>
        <dbReference type="EMBL" id="MUG31595.1"/>
    </source>
</evidence>
<comment type="caution">
    <text evidence="6">The sequence shown here is derived from an EMBL/GenBank/DDBJ whole genome shotgun (WGS) entry which is preliminary data.</text>
</comment>
<protein>
    <submittedName>
        <fullName evidence="6">Molybdate ABC transporter substrate-binding protein</fullName>
    </submittedName>
</protein>
<keyword evidence="3 5" id="KW-0732">Signal</keyword>
<dbReference type="Pfam" id="PF13531">
    <property type="entry name" value="SBP_bac_11"/>
    <property type="match status" value="1"/>
</dbReference>